<gene>
    <name evidence="1" type="ORF">FHS56_000809</name>
</gene>
<dbReference type="RefSeq" id="WP_166918576.1">
    <property type="nucleotide sequence ID" value="NZ_JAASRN010000001.1"/>
</dbReference>
<dbReference type="SUPFAM" id="SSF82185">
    <property type="entry name" value="Histone H3 K4-specific methyltransferase SET7/9 N-terminal domain"/>
    <property type="match status" value="1"/>
</dbReference>
<reference evidence="1 2" key="1">
    <citation type="submission" date="2020-03" db="EMBL/GenBank/DDBJ databases">
        <title>Genomic Encyclopedia of Type Strains, Phase IV (KMG-IV): sequencing the most valuable type-strain genomes for metagenomic binning, comparative biology and taxonomic classification.</title>
        <authorList>
            <person name="Goeker M."/>
        </authorList>
    </citation>
    <scope>NUCLEOTIDE SEQUENCE [LARGE SCALE GENOMIC DNA]</scope>
    <source>
        <strain evidence="1 2">DSM 5718</strain>
    </source>
</reference>
<keyword evidence="2" id="KW-1185">Reference proteome</keyword>
<dbReference type="Gene3D" id="3.90.930.1">
    <property type="match status" value="1"/>
</dbReference>
<proteinExistence type="predicted"/>
<name>A0A846MP38_9BACT</name>
<evidence type="ECO:0000313" key="2">
    <source>
        <dbReference type="Proteomes" id="UP000537126"/>
    </source>
</evidence>
<protein>
    <submittedName>
        <fullName evidence="1">Antitoxin component YwqK of YwqJK toxin-antitoxin module</fullName>
    </submittedName>
</protein>
<dbReference type="AlphaFoldDB" id="A0A846MP38"/>
<evidence type="ECO:0000313" key="1">
    <source>
        <dbReference type="EMBL" id="NIK73323.1"/>
    </source>
</evidence>
<accession>A0A846MP38</accession>
<organism evidence="1 2">
    <name type="scientific">Thermonema lapsum</name>
    <dbReference type="NCBI Taxonomy" id="28195"/>
    <lineage>
        <taxon>Bacteria</taxon>
        <taxon>Pseudomonadati</taxon>
        <taxon>Bacteroidota</taxon>
        <taxon>Cytophagia</taxon>
        <taxon>Cytophagales</taxon>
        <taxon>Thermonemataceae</taxon>
        <taxon>Thermonema</taxon>
    </lineage>
</organism>
<comment type="caution">
    <text evidence="1">The sequence shown here is derived from an EMBL/GenBank/DDBJ whole genome shotgun (WGS) entry which is preliminary data.</text>
</comment>
<dbReference type="EMBL" id="JAASRN010000001">
    <property type="protein sequence ID" value="NIK73323.1"/>
    <property type="molecule type" value="Genomic_DNA"/>
</dbReference>
<sequence>MRGIGFLIAWLIGFGVCAQTPSVLETDSIPDLSVELSEKKENKDKERKIKKRNTYYGVKTKKTFIKHDNGTVEIFHYLPNWHEPYNKVEEVAWYWEKRRKLYHTDYSSIKRSEAKLLHGPYRKLYKDKVIEEGFYYYGAKHGRWVRYGNDALDRDWVLIDKTNYFRGWLKESKRTYYDEKQTKLKEVIPIKHGKIEGNYYFFYPNGRIAIKGQYEAGQRVGVWMEYYPNGQRKREIHYPRKPDTNEKPYVLRQWDEQGKERLYKPHEVELEVDEYRPIKEEARLQN</sequence>
<dbReference type="Proteomes" id="UP000537126">
    <property type="component" value="Unassembled WGS sequence"/>
</dbReference>